<keyword evidence="2" id="KW-1185">Reference proteome</keyword>
<proteinExistence type="predicted"/>
<evidence type="ECO:0000313" key="2">
    <source>
        <dbReference type="Proteomes" id="UP000048926"/>
    </source>
</evidence>
<reference evidence="2" key="1">
    <citation type="submission" date="2015-07" db="EMBL/GenBank/DDBJ databases">
        <authorList>
            <person name="Rodrigo-Torres Lidia"/>
            <person name="Arahal R.David."/>
        </authorList>
    </citation>
    <scope>NUCLEOTIDE SEQUENCE [LARGE SCALE GENOMIC DNA]</scope>
    <source>
        <strain evidence="2">CECT 4801</strain>
    </source>
</reference>
<accession>A0A0M6Y6H2</accession>
<dbReference type="Proteomes" id="UP000048926">
    <property type="component" value="Unassembled WGS sequence"/>
</dbReference>
<organism evidence="1 2">
    <name type="scientific">Roseibium aggregatum</name>
    <dbReference type="NCBI Taxonomy" id="187304"/>
    <lineage>
        <taxon>Bacteria</taxon>
        <taxon>Pseudomonadati</taxon>
        <taxon>Pseudomonadota</taxon>
        <taxon>Alphaproteobacteria</taxon>
        <taxon>Hyphomicrobiales</taxon>
        <taxon>Stappiaceae</taxon>
        <taxon>Roseibium</taxon>
    </lineage>
</organism>
<gene>
    <name evidence="1" type="ORF">LAL4801_04150</name>
</gene>
<sequence length="56" mass="6957">MIKRLKRWFKRRELKDLLRMAVVYKFRALLNGDHATAKRYDQIVRNIRQELRELEA</sequence>
<dbReference type="AlphaFoldDB" id="A0A0M6Y6H2"/>
<protein>
    <submittedName>
        <fullName evidence="1">Uncharacterized protein</fullName>
    </submittedName>
</protein>
<name>A0A0M6Y6H2_9HYPH</name>
<evidence type="ECO:0000313" key="1">
    <source>
        <dbReference type="EMBL" id="CTQ45695.1"/>
    </source>
</evidence>
<dbReference type="EMBL" id="CXST01000002">
    <property type="protein sequence ID" value="CTQ45695.1"/>
    <property type="molecule type" value="Genomic_DNA"/>
</dbReference>
<dbReference type="RefSeq" id="WP_187306603.1">
    <property type="nucleotide sequence ID" value="NZ_CXST01000002.1"/>
</dbReference>